<evidence type="ECO:0000313" key="14">
    <source>
        <dbReference type="EMBL" id="QPB09302.1"/>
    </source>
</evidence>
<reference evidence="14 15" key="1">
    <citation type="submission" date="2020-07" db="EMBL/GenBank/DDBJ databases">
        <title>Complete genome sequence of Klebsiella pneumoniae phage Miami.</title>
        <authorList>
            <person name="Mora D.A."/>
            <person name="Lessor L."/>
            <person name="Gill J."/>
            <person name="Liu M."/>
        </authorList>
    </citation>
    <scope>NUCLEOTIDE SEQUENCE [LARGE SCALE GENOMIC DNA]</scope>
</reference>
<dbReference type="Proteomes" id="UP000662782">
    <property type="component" value="Segment"/>
</dbReference>
<dbReference type="GO" id="GO:0004797">
    <property type="term" value="F:thymidine kinase activity"/>
    <property type="evidence" value="ECO:0007669"/>
    <property type="project" value="UniProtKB-EC"/>
</dbReference>
<evidence type="ECO:0000256" key="7">
    <source>
        <dbReference type="ARBA" id="ARBA00022777"/>
    </source>
</evidence>
<dbReference type="EC" id="2.7.1.21" evidence="2 12"/>
<evidence type="ECO:0000256" key="3">
    <source>
        <dbReference type="ARBA" id="ARBA00020079"/>
    </source>
</evidence>
<dbReference type="InterPro" id="IPR001267">
    <property type="entry name" value="Thymidine_kinase"/>
</dbReference>
<evidence type="ECO:0000256" key="5">
    <source>
        <dbReference type="ARBA" id="ARBA00022679"/>
    </source>
</evidence>
<dbReference type="GO" id="GO:0046104">
    <property type="term" value="P:thymidine metabolic process"/>
    <property type="evidence" value="ECO:0007669"/>
    <property type="project" value="TreeGrafter"/>
</dbReference>
<evidence type="ECO:0000256" key="8">
    <source>
        <dbReference type="ARBA" id="ARBA00022840"/>
    </source>
</evidence>
<dbReference type="Gene3D" id="3.40.50.300">
    <property type="entry name" value="P-loop containing nucleotide triphosphate hydrolases"/>
    <property type="match status" value="1"/>
</dbReference>
<keyword evidence="15" id="KW-1185">Reference proteome</keyword>
<dbReference type="PANTHER" id="PTHR11441:SF0">
    <property type="entry name" value="THYMIDINE KINASE, CYTOSOLIC"/>
    <property type="match status" value="1"/>
</dbReference>
<keyword evidence="6 12" id="KW-0547">Nucleotide-binding</keyword>
<feature type="active site" description="Proton acceptor" evidence="10">
    <location>
        <position position="87"/>
    </location>
</feature>
<comment type="catalytic activity">
    <reaction evidence="9 12">
        <text>thymidine + ATP = dTMP + ADP + H(+)</text>
        <dbReference type="Rhea" id="RHEA:19129"/>
        <dbReference type="ChEBI" id="CHEBI:15378"/>
        <dbReference type="ChEBI" id="CHEBI:17748"/>
        <dbReference type="ChEBI" id="CHEBI:30616"/>
        <dbReference type="ChEBI" id="CHEBI:63528"/>
        <dbReference type="ChEBI" id="CHEBI:456216"/>
        <dbReference type="EC" id="2.7.1.21"/>
    </reaction>
</comment>
<comment type="similarity">
    <text evidence="1 13">Belongs to the thymidine kinase family.</text>
</comment>
<proteinExistence type="inferred from homology"/>
<evidence type="ECO:0000313" key="15">
    <source>
        <dbReference type="Proteomes" id="UP000662782"/>
    </source>
</evidence>
<dbReference type="SUPFAM" id="SSF57716">
    <property type="entry name" value="Glucocorticoid receptor-like (DNA-binding domain)"/>
    <property type="match status" value="1"/>
</dbReference>
<dbReference type="NCBIfam" id="NF003300">
    <property type="entry name" value="PRK04296.1-5"/>
    <property type="match status" value="1"/>
</dbReference>
<evidence type="ECO:0000256" key="11">
    <source>
        <dbReference type="PIRSR" id="PIRSR035805-2"/>
    </source>
</evidence>
<dbReference type="HAMAP" id="MF_00124">
    <property type="entry name" value="Thymidine_kinase"/>
    <property type="match status" value="1"/>
</dbReference>
<dbReference type="Gene3D" id="3.30.60.20">
    <property type="match status" value="1"/>
</dbReference>
<feature type="binding site" evidence="11">
    <location>
        <begin position="171"/>
        <end position="174"/>
    </location>
    <ligand>
        <name>substrate</name>
    </ligand>
</feature>
<dbReference type="PANTHER" id="PTHR11441">
    <property type="entry name" value="THYMIDINE KINASE"/>
    <property type="match status" value="1"/>
</dbReference>
<dbReference type="EMBL" id="MT701590">
    <property type="protein sequence ID" value="QPB09302.1"/>
    <property type="molecule type" value="Genomic_DNA"/>
</dbReference>
<dbReference type="InterPro" id="IPR020633">
    <property type="entry name" value="Thymidine_kinase_CS"/>
</dbReference>
<keyword evidence="7 12" id="KW-0418">Kinase</keyword>
<organism evidence="14 15">
    <name type="scientific">Klebsiella phage Miami</name>
    <dbReference type="NCBI Taxonomy" id="2767581"/>
    <lineage>
        <taxon>Viruses</taxon>
        <taxon>Duplodnaviria</taxon>
        <taxon>Heunggongvirae</taxon>
        <taxon>Uroviricota</taxon>
        <taxon>Caudoviricetes</taxon>
        <taxon>Chimalliviridae</taxon>
        <taxon>Miamivirus</taxon>
        <taxon>Miamivirus miami</taxon>
    </lineage>
</organism>
<gene>
    <name evidence="14" type="ORF">CPT_Miami_207</name>
</gene>
<evidence type="ECO:0000256" key="12">
    <source>
        <dbReference type="RuleBase" id="RU000544"/>
    </source>
</evidence>
<evidence type="ECO:0000256" key="13">
    <source>
        <dbReference type="RuleBase" id="RU004165"/>
    </source>
</evidence>
<name>A0A873WJV5_9CAUD</name>
<keyword evidence="8 12" id="KW-0067">ATP-binding</keyword>
<keyword evidence="5 12" id="KW-0808">Transferase</keyword>
<keyword evidence="4 12" id="KW-0237">DNA synthesis</keyword>
<evidence type="ECO:0000256" key="4">
    <source>
        <dbReference type="ARBA" id="ARBA00022634"/>
    </source>
</evidence>
<dbReference type="GO" id="GO:0071897">
    <property type="term" value="P:DNA biosynthetic process"/>
    <property type="evidence" value="ECO:0007669"/>
    <property type="project" value="UniProtKB-KW"/>
</dbReference>
<dbReference type="SUPFAM" id="SSF52540">
    <property type="entry name" value="P-loop containing nucleoside triphosphate hydrolases"/>
    <property type="match status" value="1"/>
</dbReference>
<evidence type="ECO:0000256" key="10">
    <source>
        <dbReference type="PIRSR" id="PIRSR035805-1"/>
    </source>
</evidence>
<evidence type="ECO:0000256" key="9">
    <source>
        <dbReference type="ARBA" id="ARBA00048254"/>
    </source>
</evidence>
<protein>
    <recommendedName>
        <fullName evidence="3 12">Thymidine kinase</fullName>
        <ecNumber evidence="2 12">2.7.1.21</ecNumber>
    </recommendedName>
</protein>
<accession>A0A873WJV5</accession>
<dbReference type="PROSITE" id="PS00603">
    <property type="entry name" value="TK_CELLULAR_TYPE"/>
    <property type="match status" value="1"/>
</dbReference>
<evidence type="ECO:0000256" key="1">
    <source>
        <dbReference type="ARBA" id="ARBA00007587"/>
    </source>
</evidence>
<dbReference type="InterPro" id="IPR027417">
    <property type="entry name" value="P-loop_NTPase"/>
</dbReference>
<evidence type="ECO:0000256" key="6">
    <source>
        <dbReference type="ARBA" id="ARBA00022741"/>
    </source>
</evidence>
<sequence length="195" mass="21859">MAKIYFYFSSMNSGKTTGLLQSAYNYTERGMSVLLLKPKLDNREGEDAIIKSRIGLESECVFIPDNDDELVDLIHNNKGVSAIFIDEVQFVSPHTLAGLMTLCDNYDIPLLCYGLRNAYDGKGFPGSDFLLRHADKLVECKSICWCGKKATHNMMVVDGKVVRETTSGGNMVVGGNELYHAVCRYHFFEGKYKED</sequence>
<evidence type="ECO:0000256" key="2">
    <source>
        <dbReference type="ARBA" id="ARBA00012118"/>
    </source>
</evidence>
<dbReference type="Pfam" id="PF00265">
    <property type="entry name" value="TK"/>
    <property type="match status" value="1"/>
</dbReference>
<feature type="binding site" evidence="11">
    <location>
        <position position="179"/>
    </location>
    <ligand>
        <name>substrate</name>
    </ligand>
</feature>
<dbReference type="GO" id="GO:0005524">
    <property type="term" value="F:ATP binding"/>
    <property type="evidence" value="ECO:0007669"/>
    <property type="project" value="UniProtKB-KW"/>
</dbReference>
<dbReference type="PIRSF" id="PIRSF035805">
    <property type="entry name" value="TK_cell"/>
    <property type="match status" value="1"/>
</dbReference>